<dbReference type="Proteomes" id="UP001497516">
    <property type="component" value="Chromosome 7"/>
</dbReference>
<feature type="domain" description="BED-type" evidence="9">
    <location>
        <begin position="22"/>
        <end position="79"/>
    </location>
</feature>
<evidence type="ECO:0000256" key="8">
    <source>
        <dbReference type="SAM" id="MobiDB-lite"/>
    </source>
</evidence>
<proteinExistence type="predicted"/>
<comment type="subcellular location">
    <subcellularLocation>
        <location evidence="1">Nucleus</location>
    </subcellularLocation>
</comment>
<dbReference type="GO" id="GO:0003677">
    <property type="term" value="F:DNA binding"/>
    <property type="evidence" value="ECO:0007669"/>
    <property type="project" value="UniProtKB-KW"/>
</dbReference>
<keyword evidence="2" id="KW-0479">Metal-binding</keyword>
<dbReference type="PANTHER" id="PTHR32166:SF74">
    <property type="entry name" value="OS05G0256350 PROTEIN"/>
    <property type="match status" value="1"/>
</dbReference>
<evidence type="ECO:0000256" key="4">
    <source>
        <dbReference type="ARBA" id="ARBA00022833"/>
    </source>
</evidence>
<dbReference type="GO" id="GO:0046983">
    <property type="term" value="F:protein dimerization activity"/>
    <property type="evidence" value="ECO:0007669"/>
    <property type="project" value="InterPro"/>
</dbReference>
<evidence type="ECO:0000256" key="5">
    <source>
        <dbReference type="ARBA" id="ARBA00023125"/>
    </source>
</evidence>
<keyword evidence="11" id="KW-1185">Reference proteome</keyword>
<evidence type="ECO:0000256" key="2">
    <source>
        <dbReference type="ARBA" id="ARBA00022723"/>
    </source>
</evidence>
<dbReference type="SUPFAM" id="SSF53098">
    <property type="entry name" value="Ribonuclease H-like"/>
    <property type="match status" value="1"/>
</dbReference>
<organism evidence="10 11">
    <name type="scientific">Linum trigynum</name>
    <dbReference type="NCBI Taxonomy" id="586398"/>
    <lineage>
        <taxon>Eukaryota</taxon>
        <taxon>Viridiplantae</taxon>
        <taxon>Streptophyta</taxon>
        <taxon>Embryophyta</taxon>
        <taxon>Tracheophyta</taxon>
        <taxon>Spermatophyta</taxon>
        <taxon>Magnoliopsida</taxon>
        <taxon>eudicotyledons</taxon>
        <taxon>Gunneridae</taxon>
        <taxon>Pentapetalae</taxon>
        <taxon>rosids</taxon>
        <taxon>fabids</taxon>
        <taxon>Malpighiales</taxon>
        <taxon>Linaceae</taxon>
        <taxon>Linum</taxon>
    </lineage>
</organism>
<evidence type="ECO:0000256" key="6">
    <source>
        <dbReference type="ARBA" id="ARBA00023242"/>
    </source>
</evidence>
<gene>
    <name evidence="10" type="ORF">LTRI10_LOCUS41232</name>
</gene>
<dbReference type="Pfam" id="PF05699">
    <property type="entry name" value="Dimer_Tnp_hAT"/>
    <property type="match status" value="1"/>
</dbReference>
<evidence type="ECO:0000256" key="3">
    <source>
        <dbReference type="ARBA" id="ARBA00022771"/>
    </source>
</evidence>
<keyword evidence="3 7" id="KW-0863">Zinc-finger</keyword>
<feature type="region of interest" description="Disordered" evidence="8">
    <location>
        <begin position="452"/>
        <end position="489"/>
    </location>
</feature>
<reference evidence="10 11" key="1">
    <citation type="submission" date="2024-04" db="EMBL/GenBank/DDBJ databases">
        <authorList>
            <person name="Fracassetti M."/>
        </authorList>
    </citation>
    <scope>NUCLEOTIDE SEQUENCE [LARGE SCALE GENOMIC DNA]</scope>
</reference>
<dbReference type="GO" id="GO:0008270">
    <property type="term" value="F:zinc ion binding"/>
    <property type="evidence" value="ECO:0007669"/>
    <property type="project" value="UniProtKB-KW"/>
</dbReference>
<evidence type="ECO:0000256" key="1">
    <source>
        <dbReference type="ARBA" id="ARBA00004123"/>
    </source>
</evidence>
<evidence type="ECO:0000313" key="11">
    <source>
        <dbReference type="Proteomes" id="UP001497516"/>
    </source>
</evidence>
<dbReference type="EMBL" id="OZ034820">
    <property type="protein sequence ID" value="CAL1401156.1"/>
    <property type="molecule type" value="Genomic_DNA"/>
</dbReference>
<protein>
    <recommendedName>
        <fullName evidence="9">BED-type domain-containing protein</fullName>
    </recommendedName>
</protein>
<evidence type="ECO:0000313" key="10">
    <source>
        <dbReference type="EMBL" id="CAL1401156.1"/>
    </source>
</evidence>
<evidence type="ECO:0000256" key="7">
    <source>
        <dbReference type="PROSITE-ProRule" id="PRU00027"/>
    </source>
</evidence>
<dbReference type="GO" id="GO:0005634">
    <property type="term" value="C:nucleus"/>
    <property type="evidence" value="ECO:0007669"/>
    <property type="project" value="UniProtKB-SubCell"/>
</dbReference>
<dbReference type="InterPro" id="IPR012337">
    <property type="entry name" value="RNaseH-like_sf"/>
</dbReference>
<dbReference type="PANTHER" id="PTHR32166">
    <property type="entry name" value="OSJNBA0013A04.12 PROTEIN"/>
    <property type="match status" value="1"/>
</dbReference>
<keyword evidence="6" id="KW-0539">Nucleus</keyword>
<dbReference type="InterPro" id="IPR008906">
    <property type="entry name" value="HATC_C_dom"/>
</dbReference>
<accession>A0AAV2FS68</accession>
<evidence type="ECO:0000259" key="9">
    <source>
        <dbReference type="PROSITE" id="PS50808"/>
    </source>
</evidence>
<name>A0AAV2FS68_9ROSI</name>
<keyword evidence="4" id="KW-0862">Zinc</keyword>
<dbReference type="PROSITE" id="PS50808">
    <property type="entry name" value="ZF_BED"/>
    <property type="match status" value="1"/>
</dbReference>
<feature type="compositionally biased region" description="Acidic residues" evidence="8">
    <location>
        <begin position="452"/>
        <end position="477"/>
    </location>
</feature>
<dbReference type="AlphaFoldDB" id="A0AAV2FS68"/>
<keyword evidence="5" id="KW-0238">DNA-binding</keyword>
<dbReference type="InterPro" id="IPR003656">
    <property type="entry name" value="Znf_BED"/>
</dbReference>
<sequence>MEQTEATVTASTVENANSLKRKSDDIGWEYGKLIDPNNKDRIMCNFCKNVNTGGINRFKKHIAQVGGGVAKCKSCPNEVKLACLAWLEGTEKKKHDKVVRELGLRSDVNVSSGGQQEEDLTCAGSSEPHKLGPIDKWARAIDPSLSSSASFQQQKINQALFNERTLQVHQYIAKWVYTHAVSFNAIENDEFKQMAKREIKEAFKNEELRYKEVIAIVEKKMRGRLDAPLHLTAYLLNPHYSYADSSIFDNADITTSLITCVEQLYHGCDEDIHDEVVNIEFTKFQRKQGLFGKKMAKNCVNFDYNAVAWWRMYGSETPHLQKMAIRIMSLTSSSSACERNWSTFESIHTKKRNGLTTSRMNQLLYIQFNSRLMSKQMKIKERKNVDVLISSDSIEAQGFLFEGGDSHTLHVFGDEDDEGFDGIPWNVIDEARGASENLQPRRSARLVRDLADEEFESEEEDDEESEAIHFEEDEEDVVVNKNYMDEDDE</sequence>